<evidence type="ECO:0000313" key="2">
    <source>
        <dbReference type="Proteomes" id="UP000030686"/>
    </source>
</evidence>
<name>W6Q729_PENRF</name>
<organism evidence="1 2">
    <name type="scientific">Penicillium roqueforti (strain FM164)</name>
    <dbReference type="NCBI Taxonomy" id="1365484"/>
    <lineage>
        <taxon>Eukaryota</taxon>
        <taxon>Fungi</taxon>
        <taxon>Dikarya</taxon>
        <taxon>Ascomycota</taxon>
        <taxon>Pezizomycotina</taxon>
        <taxon>Eurotiomycetes</taxon>
        <taxon>Eurotiomycetidae</taxon>
        <taxon>Eurotiales</taxon>
        <taxon>Aspergillaceae</taxon>
        <taxon>Penicillium</taxon>
    </lineage>
</organism>
<accession>W6Q729</accession>
<dbReference type="EMBL" id="HG792016">
    <property type="protein sequence ID" value="CDM31761.1"/>
    <property type="molecule type" value="Genomic_DNA"/>
</dbReference>
<dbReference type="AlphaFoldDB" id="W6Q729"/>
<proteinExistence type="predicted"/>
<dbReference type="Proteomes" id="UP000030686">
    <property type="component" value="Unassembled WGS sequence"/>
</dbReference>
<keyword evidence="2" id="KW-1185">Reference proteome</keyword>
<reference evidence="1" key="1">
    <citation type="journal article" date="2014" name="Nat. Commun.">
        <title>Multiple recent horizontal transfers of a large genomic region in cheese making fungi.</title>
        <authorList>
            <person name="Cheeseman K."/>
            <person name="Ropars J."/>
            <person name="Renault P."/>
            <person name="Dupont J."/>
            <person name="Gouzy J."/>
            <person name="Branca A."/>
            <person name="Abraham A.L."/>
            <person name="Ceppi M."/>
            <person name="Conseiller E."/>
            <person name="Debuchy R."/>
            <person name="Malagnac F."/>
            <person name="Goarin A."/>
            <person name="Silar P."/>
            <person name="Lacoste S."/>
            <person name="Sallet E."/>
            <person name="Bensimon A."/>
            <person name="Giraud T."/>
            <person name="Brygoo Y."/>
        </authorList>
    </citation>
    <scope>NUCLEOTIDE SEQUENCE [LARGE SCALE GENOMIC DNA]</scope>
    <source>
        <strain evidence="1">FM164</strain>
    </source>
</reference>
<evidence type="ECO:0000313" key="1">
    <source>
        <dbReference type="EMBL" id="CDM31761.1"/>
    </source>
</evidence>
<protein>
    <submittedName>
        <fullName evidence="1">Genomic scaffold, ProqFM164S02</fullName>
    </submittedName>
</protein>
<gene>
    <name evidence="1" type="ORF">PROQFM164_S02g001912</name>
</gene>
<sequence length="49" mass="5343">MCDILGCTSNPHDSSMWKQGLFYVGECGVGKGHIIRAIIAATVLVHRKE</sequence>